<dbReference type="Pfam" id="PF00485">
    <property type="entry name" value="PRK"/>
    <property type="match status" value="1"/>
</dbReference>
<evidence type="ECO:0000313" key="3">
    <source>
        <dbReference type="Proteomes" id="UP000806542"/>
    </source>
</evidence>
<keyword evidence="3" id="KW-1185">Reference proteome</keyword>
<dbReference type="RefSeq" id="WP_226392018.1">
    <property type="nucleotide sequence ID" value="NZ_JADCKB010000004.1"/>
</dbReference>
<evidence type="ECO:0000259" key="1">
    <source>
        <dbReference type="SMART" id="SM00382"/>
    </source>
</evidence>
<dbReference type="InterPro" id="IPR027417">
    <property type="entry name" value="P-loop_NTPase"/>
</dbReference>
<dbReference type="InterPro" id="IPR006083">
    <property type="entry name" value="PRK/URK"/>
</dbReference>
<dbReference type="InterPro" id="IPR003593">
    <property type="entry name" value="AAA+_ATPase"/>
</dbReference>
<name>A0A9D5R806_9FIRM</name>
<dbReference type="PANTHER" id="PTHR10285">
    <property type="entry name" value="URIDINE KINASE"/>
    <property type="match status" value="1"/>
</dbReference>
<dbReference type="AlphaFoldDB" id="A0A9D5R806"/>
<accession>A0A9D5R806</accession>
<evidence type="ECO:0000313" key="2">
    <source>
        <dbReference type="EMBL" id="MBE5039462.1"/>
    </source>
</evidence>
<dbReference type="SUPFAM" id="SSF52540">
    <property type="entry name" value="P-loop containing nucleoside triphosphate hydrolases"/>
    <property type="match status" value="1"/>
</dbReference>
<dbReference type="EMBL" id="JADCKB010000004">
    <property type="protein sequence ID" value="MBE5039462.1"/>
    <property type="molecule type" value="Genomic_DNA"/>
</dbReference>
<comment type="caution">
    <text evidence="2">The sequence shown here is derived from an EMBL/GenBank/DDBJ whole genome shotgun (WGS) entry which is preliminary data.</text>
</comment>
<dbReference type="SMART" id="SM00382">
    <property type="entry name" value="AAA"/>
    <property type="match status" value="1"/>
</dbReference>
<gene>
    <name evidence="2" type="ORF">INF28_03165</name>
</gene>
<protein>
    <submittedName>
        <fullName evidence="2">Nucleoside kinase</fullName>
    </submittedName>
</protein>
<dbReference type="GO" id="GO:0005524">
    <property type="term" value="F:ATP binding"/>
    <property type="evidence" value="ECO:0007669"/>
    <property type="project" value="InterPro"/>
</dbReference>
<dbReference type="Gene3D" id="3.40.50.300">
    <property type="entry name" value="P-loop containing nucleotide triphosphate hydrolases"/>
    <property type="match status" value="1"/>
</dbReference>
<organism evidence="2 3">
    <name type="scientific">Ructibacterium gallinarum</name>
    <dbReference type="NCBI Taxonomy" id="2779355"/>
    <lineage>
        <taxon>Bacteria</taxon>
        <taxon>Bacillati</taxon>
        <taxon>Bacillota</taxon>
        <taxon>Clostridia</taxon>
        <taxon>Eubacteriales</taxon>
        <taxon>Oscillospiraceae</taxon>
        <taxon>Ructibacterium</taxon>
    </lineage>
</organism>
<dbReference type="Proteomes" id="UP000806542">
    <property type="component" value="Unassembled WGS sequence"/>
</dbReference>
<keyword evidence="2" id="KW-0808">Transferase</keyword>
<dbReference type="GO" id="GO:0016301">
    <property type="term" value="F:kinase activity"/>
    <property type="evidence" value="ECO:0007669"/>
    <property type="project" value="UniProtKB-KW"/>
</dbReference>
<reference evidence="2" key="1">
    <citation type="submission" date="2020-10" db="EMBL/GenBank/DDBJ databases">
        <title>ChiBAC.</title>
        <authorList>
            <person name="Zenner C."/>
            <person name="Hitch T.C.A."/>
            <person name="Clavel T."/>
        </authorList>
    </citation>
    <scope>NUCLEOTIDE SEQUENCE</scope>
    <source>
        <strain evidence="2">DSM 107454</strain>
    </source>
</reference>
<dbReference type="PRINTS" id="PR00988">
    <property type="entry name" value="URIDINKINASE"/>
</dbReference>
<keyword evidence="2" id="KW-0418">Kinase</keyword>
<feature type="domain" description="AAA+ ATPase" evidence="1">
    <location>
        <begin position="45"/>
        <end position="216"/>
    </location>
</feature>
<sequence length="308" mass="35119">MMMRTSMINNRIQEDPAAFVIESEAEFNAKIDCAAEEITGNGGEERPLILISGPSGSGKTTTAIKLFTAIKKRGIPVCYLSMDKFFKTFTEEQRLLKQQNKIDLESPERVDAALLNRELKTLIEGGEIEVPTYDFLTNTRKGSGKRLSRNGGFVIVEGIHALNPEVLGNTDAYSHRLYVSVRTRVTASDGERLHPCKLRLMRRMLRDNLFRHRSAENTIVMFPSVQRGENRYILPFKNRAEIHIDTFIPYEPAFYRQCFYEQLSQLAPKYADVRDIVKAMKELMPISDHFIPEDALLREFIGGSSLSY</sequence>
<proteinExistence type="predicted"/>